<keyword evidence="12" id="KW-1185">Reference proteome</keyword>
<feature type="domain" description="tRNA(Ile)-lysidine/2-thiocytidine synthase N-terminal" evidence="9">
    <location>
        <begin position="50"/>
        <end position="242"/>
    </location>
</feature>
<name>A0A8J2MMW9_9BILA</name>
<dbReference type="AlphaFoldDB" id="A0A8J2MMW9"/>
<keyword evidence="3 7" id="KW-0808">Transferase</keyword>
<dbReference type="PANTHER" id="PTHR11807">
    <property type="entry name" value="ATPASES OF THE PP SUPERFAMILY-RELATED"/>
    <property type="match status" value="1"/>
</dbReference>
<dbReference type="GO" id="GO:0005739">
    <property type="term" value="C:mitochondrion"/>
    <property type="evidence" value="ECO:0007669"/>
    <property type="project" value="TreeGrafter"/>
</dbReference>
<keyword evidence="8" id="KW-0547">Nucleotide-binding</keyword>
<dbReference type="InterPro" id="IPR000541">
    <property type="entry name" value="Ncs6/Tuc1/Ctu1"/>
</dbReference>
<dbReference type="HAMAP" id="MF_03053">
    <property type="entry name" value="CTU1"/>
    <property type="match status" value="1"/>
</dbReference>
<comment type="function">
    <text evidence="6 7">Plays a central role in 2-thiolation of mcm(5)S(2)U at tRNA wobble positions of tRNA(Lys), tRNA(Glu) and tRNA(Gln). Directly binds tRNAs and probably acts by catalyzing adenylation of tRNAs, an intermediate required for 2-thiolation. It is unclear whether it acts as a sulfurtransferase that transfers sulfur from thiocarboxylated URM1 onto the uridine of tRNAs at wobble position.</text>
</comment>
<evidence type="ECO:0000256" key="5">
    <source>
        <dbReference type="ARBA" id="ARBA00022884"/>
    </source>
</evidence>
<feature type="domain" description="Cytoplasmic tRNA 2-thiolation protein 1 C-terminal" evidence="10">
    <location>
        <begin position="278"/>
        <end position="303"/>
    </location>
</feature>
<proteinExistence type="inferred from homology"/>
<dbReference type="PANTHER" id="PTHR11807:SF12">
    <property type="entry name" value="CYTOPLASMIC TRNA 2-THIOLATION PROTEIN 1"/>
    <property type="match status" value="1"/>
</dbReference>
<dbReference type="GO" id="GO:0002144">
    <property type="term" value="C:cytosolic tRNA wobble base thiouridylase complex"/>
    <property type="evidence" value="ECO:0007669"/>
    <property type="project" value="TreeGrafter"/>
</dbReference>
<dbReference type="GO" id="GO:0000049">
    <property type="term" value="F:tRNA binding"/>
    <property type="evidence" value="ECO:0007669"/>
    <property type="project" value="UniProtKB-UniRule"/>
</dbReference>
<accession>A0A8J2MMW9</accession>
<dbReference type="NCBIfam" id="TIGR00269">
    <property type="entry name" value="TIGR00269 family protein"/>
    <property type="match status" value="1"/>
</dbReference>
<evidence type="ECO:0000313" key="11">
    <source>
        <dbReference type="EMBL" id="CAG9534156.1"/>
    </source>
</evidence>
<dbReference type="Gene3D" id="3.40.50.620">
    <property type="entry name" value="HUPs"/>
    <property type="match status" value="1"/>
</dbReference>
<dbReference type="SUPFAM" id="SSF52402">
    <property type="entry name" value="Adenine nucleotide alpha hydrolases-like"/>
    <property type="match status" value="1"/>
</dbReference>
<dbReference type="PIRSF" id="PIRSF004976">
    <property type="entry name" value="ATPase_YdaO"/>
    <property type="match status" value="1"/>
</dbReference>
<evidence type="ECO:0000256" key="4">
    <source>
        <dbReference type="ARBA" id="ARBA00022694"/>
    </source>
</evidence>
<dbReference type="UniPathway" id="UPA00988"/>
<evidence type="ECO:0000256" key="3">
    <source>
        <dbReference type="ARBA" id="ARBA00022679"/>
    </source>
</evidence>
<comment type="pathway">
    <text evidence="7">tRNA modification; 5-methoxycarbonylmethyl-2-thiouridine-tRNA biosynthesis.</text>
</comment>
<evidence type="ECO:0000259" key="9">
    <source>
        <dbReference type="Pfam" id="PF01171"/>
    </source>
</evidence>
<feature type="binding site" evidence="8">
    <location>
        <position position="60"/>
    </location>
    <ligand>
        <name>ATP</name>
        <dbReference type="ChEBI" id="CHEBI:30616"/>
    </ligand>
</feature>
<dbReference type="InterPro" id="IPR011063">
    <property type="entry name" value="TilS/TtcA_N"/>
</dbReference>
<dbReference type="EMBL" id="CAKAEH010001292">
    <property type="protein sequence ID" value="CAG9534156.1"/>
    <property type="molecule type" value="Genomic_DNA"/>
</dbReference>
<evidence type="ECO:0000256" key="1">
    <source>
        <dbReference type="ARBA" id="ARBA00022490"/>
    </source>
</evidence>
<feature type="binding site" evidence="8">
    <location>
        <position position="164"/>
    </location>
    <ligand>
        <name>ATP</name>
        <dbReference type="ChEBI" id="CHEBI:30616"/>
    </ligand>
</feature>
<evidence type="ECO:0000256" key="8">
    <source>
        <dbReference type="PIRSR" id="PIRSR004976-51"/>
    </source>
</evidence>
<dbReference type="InterPro" id="IPR056369">
    <property type="entry name" value="CTU1-like_ATP-bd"/>
</dbReference>
<protein>
    <recommendedName>
        <fullName evidence="7">Cytoplasmic tRNA 2-thiolation protein 1</fullName>
        <ecNumber evidence="7">2.7.7.-</ecNumber>
    </recommendedName>
    <alternativeName>
        <fullName evidence="7">Cytoplasmic tRNA adenylyltransferase 1</fullName>
    </alternativeName>
</protein>
<evidence type="ECO:0000256" key="7">
    <source>
        <dbReference type="HAMAP-Rule" id="MF_03053"/>
    </source>
</evidence>
<evidence type="ECO:0000256" key="6">
    <source>
        <dbReference type="ARBA" id="ARBA00060195"/>
    </source>
</evidence>
<evidence type="ECO:0000259" key="10">
    <source>
        <dbReference type="Pfam" id="PF16503"/>
    </source>
</evidence>
<keyword evidence="5 7" id="KW-0694">RNA-binding</keyword>
<dbReference type="InterPro" id="IPR035107">
    <property type="entry name" value="tRNA_thiolation_TtcA_Ctu1"/>
</dbReference>
<dbReference type="EC" id="2.7.7.-" evidence="7"/>
<feature type="binding site" evidence="8">
    <location>
        <position position="169"/>
    </location>
    <ligand>
        <name>ATP</name>
        <dbReference type="ChEBI" id="CHEBI:30616"/>
    </ligand>
</feature>
<dbReference type="GO" id="GO:0016779">
    <property type="term" value="F:nucleotidyltransferase activity"/>
    <property type="evidence" value="ECO:0007669"/>
    <property type="project" value="UniProtKB-UniRule"/>
</dbReference>
<feature type="binding site" evidence="8">
    <location>
        <position position="86"/>
    </location>
    <ligand>
        <name>ATP</name>
        <dbReference type="ChEBI" id="CHEBI:30616"/>
    </ligand>
</feature>
<comment type="caution">
    <text evidence="11">The sequence shown here is derived from an EMBL/GenBank/DDBJ whole genome shotgun (WGS) entry which is preliminary data.</text>
</comment>
<gene>
    <name evidence="11" type="ORF">CJOHNSTONI_LOCUS4318</name>
</gene>
<dbReference type="OrthoDB" id="198857at2759"/>
<dbReference type="InterPro" id="IPR032442">
    <property type="entry name" value="CTU1_C"/>
</dbReference>
<dbReference type="GO" id="GO:0002143">
    <property type="term" value="P:tRNA wobble position uridine thiolation"/>
    <property type="evidence" value="ECO:0007669"/>
    <property type="project" value="TreeGrafter"/>
</dbReference>
<evidence type="ECO:0000256" key="2">
    <source>
        <dbReference type="ARBA" id="ARBA00022555"/>
    </source>
</evidence>
<keyword evidence="4 7" id="KW-0819">tRNA processing</keyword>
<organism evidence="11 12">
    <name type="scientific">Cercopithifilaria johnstoni</name>
    <dbReference type="NCBI Taxonomy" id="2874296"/>
    <lineage>
        <taxon>Eukaryota</taxon>
        <taxon>Metazoa</taxon>
        <taxon>Ecdysozoa</taxon>
        <taxon>Nematoda</taxon>
        <taxon>Chromadorea</taxon>
        <taxon>Rhabditida</taxon>
        <taxon>Spirurina</taxon>
        <taxon>Spiruromorpha</taxon>
        <taxon>Filarioidea</taxon>
        <taxon>Onchocercidae</taxon>
        <taxon>Cercopithifilaria</taxon>
    </lineage>
</organism>
<reference evidence="11" key="1">
    <citation type="submission" date="2021-09" db="EMBL/GenBank/DDBJ databases">
        <authorList>
            <consortium name="Pathogen Informatics"/>
        </authorList>
    </citation>
    <scope>NUCLEOTIDE SEQUENCE</scope>
</reference>
<comment type="subcellular location">
    <subcellularLocation>
        <location evidence="7">Cytoplasm</location>
    </subcellularLocation>
</comment>
<dbReference type="FunFam" id="3.40.50.620:FF:000132">
    <property type="entry name" value="Cytoplasmic tRNA 2-thiolation protein 1"/>
    <property type="match status" value="1"/>
</dbReference>
<dbReference type="GO" id="GO:0032447">
    <property type="term" value="P:protein urmylation"/>
    <property type="evidence" value="ECO:0007669"/>
    <property type="project" value="UniProtKB-UniRule"/>
</dbReference>
<dbReference type="GO" id="GO:0005524">
    <property type="term" value="F:ATP binding"/>
    <property type="evidence" value="ECO:0007669"/>
    <property type="project" value="UniProtKB-KW"/>
</dbReference>
<dbReference type="CDD" id="cd01713">
    <property type="entry name" value="CTU1-like"/>
    <property type="match status" value="1"/>
</dbReference>
<dbReference type="Pfam" id="PF01171">
    <property type="entry name" value="ATP_bind_3"/>
    <property type="match status" value="1"/>
</dbReference>
<keyword evidence="8" id="KW-0067">ATP-binding</keyword>
<keyword evidence="1 7" id="KW-0963">Cytoplasm</keyword>
<keyword evidence="2 7" id="KW-0820">tRNA-binding</keyword>
<feature type="binding site" evidence="8">
    <location>
        <begin position="54"/>
        <end position="56"/>
    </location>
    <ligand>
        <name>ATP</name>
        <dbReference type="ChEBI" id="CHEBI:30616"/>
    </ligand>
</feature>
<evidence type="ECO:0000313" key="12">
    <source>
        <dbReference type="Proteomes" id="UP000746747"/>
    </source>
</evidence>
<sequence>MARCWQCGASASVKRSRDGKPACVICFTDAFEAEVHSAIKTYGLFDEGKKVAVGASGGKDSTVLIHVLNKLNQKHGYGLDIILLSIDEGITGYRDDSLKAVERNRNDYGLPLVIMTYKQLYGWTMDEIVSAVGARNNCTFCGVFRRRALDRGAIECGANIIATGHNADDMAETVLLNILRGDLARLQRCTDIVTGLEGCLPRTKPLKYVFEKDIVMYAHFNRLDYFSTECRYAPDSFRNYVRMYVKKLERLQPKAILDLIRSGEAISARSDVSRTLTTCERCGCMSSQKLCKACLLLQGLFTNDYNLGVKKIMLFMPGDDISLHCLLVSNFSLIVNLELHCRNPRVFFNVPIVDDEGKDMHKTAPRKEMCL</sequence>
<dbReference type="InterPro" id="IPR014729">
    <property type="entry name" value="Rossmann-like_a/b/a_fold"/>
</dbReference>
<dbReference type="Proteomes" id="UP000746747">
    <property type="component" value="Unassembled WGS sequence"/>
</dbReference>
<comment type="similarity">
    <text evidence="7">Belongs to the TtcA family. CTU1/NCS6/ATPBD3 subfamily.</text>
</comment>
<dbReference type="Pfam" id="PF16503">
    <property type="entry name" value="zn-ribbon_14"/>
    <property type="match status" value="1"/>
</dbReference>